<sequence>MNSYKKASLKIAFEWKSIIQSYNLAKWLMSDRLRNNALQMMPQKGNQLHKKIVTKLSNNQKKIQLRKKYQNNGKNEMRKQFPQILTLIQTHRQLIVNLQFSLLLLPATQTVMTTNYHFIITLSEKILFMENPSSNEEGIDIHQQKSNELFASSKIAEYQIRNAHL</sequence>
<name>A0A8J8P2J5_HALGN</name>
<evidence type="ECO:0000313" key="1">
    <source>
        <dbReference type="EMBL" id="TNV86123.1"/>
    </source>
</evidence>
<keyword evidence="2" id="KW-1185">Reference proteome</keyword>
<dbReference type="EMBL" id="RRYP01001290">
    <property type="protein sequence ID" value="TNV86123.1"/>
    <property type="molecule type" value="Genomic_DNA"/>
</dbReference>
<dbReference type="Proteomes" id="UP000785679">
    <property type="component" value="Unassembled WGS sequence"/>
</dbReference>
<dbReference type="AlphaFoldDB" id="A0A8J8P2J5"/>
<protein>
    <submittedName>
        <fullName evidence="1">Uncharacterized protein</fullName>
    </submittedName>
</protein>
<gene>
    <name evidence="1" type="ORF">FGO68_gene12692</name>
</gene>
<comment type="caution">
    <text evidence="1">The sequence shown here is derived from an EMBL/GenBank/DDBJ whole genome shotgun (WGS) entry which is preliminary data.</text>
</comment>
<accession>A0A8J8P2J5</accession>
<proteinExistence type="predicted"/>
<reference evidence="1" key="1">
    <citation type="submission" date="2019-06" db="EMBL/GenBank/DDBJ databases">
        <authorList>
            <person name="Zheng W."/>
        </authorList>
    </citation>
    <scope>NUCLEOTIDE SEQUENCE</scope>
    <source>
        <strain evidence="1">QDHG01</strain>
    </source>
</reference>
<evidence type="ECO:0000313" key="2">
    <source>
        <dbReference type="Proteomes" id="UP000785679"/>
    </source>
</evidence>
<organism evidence="1 2">
    <name type="scientific">Halteria grandinella</name>
    <dbReference type="NCBI Taxonomy" id="5974"/>
    <lineage>
        <taxon>Eukaryota</taxon>
        <taxon>Sar</taxon>
        <taxon>Alveolata</taxon>
        <taxon>Ciliophora</taxon>
        <taxon>Intramacronucleata</taxon>
        <taxon>Spirotrichea</taxon>
        <taxon>Stichotrichia</taxon>
        <taxon>Sporadotrichida</taxon>
        <taxon>Halteriidae</taxon>
        <taxon>Halteria</taxon>
    </lineage>
</organism>